<accession>A0A542ZCB8</accession>
<dbReference type="EMBL" id="VFOR01000002">
    <property type="protein sequence ID" value="TQL58003.1"/>
    <property type="molecule type" value="Genomic_DNA"/>
</dbReference>
<evidence type="ECO:0000313" key="1">
    <source>
        <dbReference type="EMBL" id="TQL58003.1"/>
    </source>
</evidence>
<dbReference type="Proteomes" id="UP000316196">
    <property type="component" value="Unassembled WGS sequence"/>
</dbReference>
<dbReference type="OrthoDB" id="4558101at2"/>
<proteinExistence type="predicted"/>
<comment type="caution">
    <text evidence="1">The sequence shown here is derived from an EMBL/GenBank/DDBJ whole genome shotgun (WGS) entry which is preliminary data.</text>
</comment>
<sequence length="65" mass="7199">MDVFLVIEDFCTKSPTAEASRILRYWAGAVAQMDLTSETGHPLMNAAYDTQVGRLRLVHTGNAEE</sequence>
<protein>
    <submittedName>
        <fullName evidence="1">Uncharacterized protein</fullName>
    </submittedName>
</protein>
<evidence type="ECO:0000313" key="2">
    <source>
        <dbReference type="Proteomes" id="UP000316196"/>
    </source>
</evidence>
<dbReference type="AlphaFoldDB" id="A0A542ZCB8"/>
<keyword evidence="2" id="KW-1185">Reference proteome</keyword>
<name>A0A542ZCB8_9ACTN</name>
<reference evidence="1 2" key="1">
    <citation type="submission" date="2019-06" db="EMBL/GenBank/DDBJ databases">
        <title>Sequencing the genomes of 1000 actinobacteria strains.</title>
        <authorList>
            <person name="Klenk H.-P."/>
        </authorList>
    </citation>
    <scope>NUCLEOTIDE SEQUENCE [LARGE SCALE GENOMIC DNA]</scope>
    <source>
        <strain evidence="1 2">DSM 8251</strain>
    </source>
</reference>
<organism evidence="1 2">
    <name type="scientific">Propioniferax innocua</name>
    <dbReference type="NCBI Taxonomy" id="1753"/>
    <lineage>
        <taxon>Bacteria</taxon>
        <taxon>Bacillati</taxon>
        <taxon>Actinomycetota</taxon>
        <taxon>Actinomycetes</taxon>
        <taxon>Propionibacteriales</taxon>
        <taxon>Propionibacteriaceae</taxon>
        <taxon>Propioniferax</taxon>
    </lineage>
</organism>
<gene>
    <name evidence="1" type="ORF">FB460_1854</name>
</gene>